<keyword evidence="2" id="KW-1133">Transmembrane helix</keyword>
<dbReference type="RefSeq" id="WP_057957505.1">
    <property type="nucleotide sequence ID" value="NZ_CP023481.1"/>
</dbReference>
<evidence type="ECO:0000313" key="3">
    <source>
        <dbReference type="EMBL" id="KRT94475.1"/>
    </source>
</evidence>
<dbReference type="PANTHER" id="PTHR40027">
    <property type="entry name" value="CELL DIVISION PROTEIN DIVIC"/>
    <property type="match status" value="1"/>
</dbReference>
<comment type="caution">
    <text evidence="3">The sequence shown here is derived from an EMBL/GenBank/DDBJ whole genome shotgun (WGS) entry which is preliminary data.</text>
</comment>
<dbReference type="Pfam" id="PF04977">
    <property type="entry name" value="DivIC"/>
    <property type="match status" value="1"/>
</dbReference>
<dbReference type="STRING" id="1664069.BGLY_0070"/>
<dbReference type="AlphaFoldDB" id="A0A0T6BS37"/>
<dbReference type="OrthoDB" id="2991180at2"/>
<dbReference type="EMBL" id="LECW02000011">
    <property type="protein sequence ID" value="KRT94475.1"/>
    <property type="molecule type" value="Genomic_DNA"/>
</dbReference>
<keyword evidence="2" id="KW-0812">Transmembrane</keyword>
<keyword evidence="3" id="KW-0132">Cell division</keyword>
<reference evidence="3 5" key="1">
    <citation type="journal article" date="2015" name="Int. J. Syst. Evol. Microbiol.">
        <title>Bacillus glycinifermentans sp. nov., isolated from fermented soybean paste.</title>
        <authorList>
            <person name="Kim S.J."/>
            <person name="Dunlap C.A."/>
            <person name="Kwon S.W."/>
            <person name="Rooney A.P."/>
        </authorList>
    </citation>
    <scope>NUCLEOTIDE SEQUENCE [LARGE SCALE GENOMIC DNA]</scope>
    <source>
        <strain evidence="3 5">GO-13</strain>
    </source>
</reference>
<reference evidence="4 6" key="3">
    <citation type="submission" date="2023-03" db="EMBL/GenBank/DDBJ databases">
        <title>Agriculturally important microbes genome sequencing.</title>
        <authorList>
            <person name="Dunlap C."/>
        </authorList>
    </citation>
    <scope>NUCLEOTIDE SEQUENCE [LARGE SCALE GENOMIC DNA]</scope>
    <source>
        <strain evidence="4 6">CBP-3203</strain>
    </source>
</reference>
<evidence type="ECO:0000256" key="2">
    <source>
        <dbReference type="SAM" id="Phobius"/>
    </source>
</evidence>
<evidence type="ECO:0000313" key="5">
    <source>
        <dbReference type="Proteomes" id="UP000036168"/>
    </source>
</evidence>
<proteinExistence type="predicted"/>
<dbReference type="EMBL" id="JARRTL010000035">
    <property type="protein sequence ID" value="MEC0487765.1"/>
    <property type="molecule type" value="Genomic_DNA"/>
</dbReference>
<dbReference type="PANTHER" id="PTHR40027:SF1">
    <property type="entry name" value="CELL DIVISION PROTEIN DIVIC"/>
    <property type="match status" value="1"/>
</dbReference>
<keyword evidence="1" id="KW-0175">Coiled coil</keyword>
<feature type="coiled-coil region" evidence="1">
    <location>
        <begin position="63"/>
        <end position="97"/>
    </location>
</feature>
<evidence type="ECO:0000313" key="4">
    <source>
        <dbReference type="EMBL" id="MEC0487765.1"/>
    </source>
</evidence>
<gene>
    <name evidence="3" type="ORF">AB447_215050</name>
    <name evidence="4" type="ORF">P8828_23745</name>
</gene>
<feature type="transmembrane region" description="Helical" evidence="2">
    <location>
        <begin position="38"/>
        <end position="57"/>
    </location>
</feature>
<evidence type="ECO:0000313" key="6">
    <source>
        <dbReference type="Proteomes" id="UP001341297"/>
    </source>
</evidence>
<dbReference type="Proteomes" id="UP001341297">
    <property type="component" value="Unassembled WGS sequence"/>
</dbReference>
<name>A0A0T6BS37_9BACI</name>
<keyword evidence="2" id="KW-0472">Membrane</keyword>
<organism evidence="3 5">
    <name type="scientific">Bacillus glycinifermentans</name>
    <dbReference type="NCBI Taxonomy" id="1664069"/>
    <lineage>
        <taxon>Bacteria</taxon>
        <taxon>Bacillati</taxon>
        <taxon>Bacillota</taxon>
        <taxon>Bacilli</taxon>
        <taxon>Bacillales</taxon>
        <taxon>Bacillaceae</taxon>
        <taxon>Bacillus</taxon>
    </lineage>
</organism>
<dbReference type="Proteomes" id="UP000036168">
    <property type="component" value="Unassembled WGS sequence"/>
</dbReference>
<keyword evidence="6" id="KW-1185">Reference proteome</keyword>
<accession>A0A0T6BS37</accession>
<protein>
    <submittedName>
        <fullName evidence="3">Cell division protein DIVIC</fullName>
    </submittedName>
    <submittedName>
        <fullName evidence="4">Septum formation initiator family protein</fullName>
    </submittedName>
</protein>
<evidence type="ECO:0000256" key="1">
    <source>
        <dbReference type="SAM" id="Coils"/>
    </source>
</evidence>
<dbReference type="InterPro" id="IPR007060">
    <property type="entry name" value="FtsL/DivIC"/>
</dbReference>
<sequence>MNDFKKRNISQIQNEYKEQMERKQQYLKRKRRGLYRRLTVFGAVVLLAAIVFAGSLWSQASDINTKEAKKAQLLKQLDKLEAKKSDLKDEIVKLKDEDYVAELARKDYYLSKNGEIIFKFDEKSK</sequence>
<keyword evidence="3" id="KW-0131">Cell cycle</keyword>
<feature type="coiled-coil region" evidence="1">
    <location>
        <begin position="2"/>
        <end position="29"/>
    </location>
</feature>
<dbReference type="InterPro" id="IPR039076">
    <property type="entry name" value="DivIC"/>
</dbReference>
<reference evidence="3" key="2">
    <citation type="submission" date="2015-10" db="EMBL/GenBank/DDBJ databases">
        <authorList>
            <person name="Gilbert D.G."/>
        </authorList>
    </citation>
    <scope>NUCLEOTIDE SEQUENCE</scope>
    <source>
        <strain evidence="3">GO-13</strain>
    </source>
</reference>
<dbReference type="GO" id="GO:0051301">
    <property type="term" value="P:cell division"/>
    <property type="evidence" value="ECO:0007669"/>
    <property type="project" value="UniProtKB-KW"/>
</dbReference>